<dbReference type="EMBL" id="JAYMRW010000018">
    <property type="protein sequence ID" value="MEM5452015.1"/>
    <property type="molecule type" value="Genomic_DNA"/>
</dbReference>
<dbReference type="Proteomes" id="UP001390669">
    <property type="component" value="Unassembled WGS sequence"/>
</dbReference>
<proteinExistence type="predicted"/>
<dbReference type="RefSeq" id="WP_406953892.1">
    <property type="nucleotide sequence ID" value="NZ_JAYMRW010000018.1"/>
</dbReference>
<keyword evidence="2" id="KW-1185">Reference proteome</keyword>
<organism evidence="1 2">
    <name type="scientific">Paraburkholderia guartelaensis</name>
    <dbReference type="NCBI Taxonomy" id="2546446"/>
    <lineage>
        <taxon>Bacteria</taxon>
        <taxon>Pseudomonadati</taxon>
        <taxon>Pseudomonadota</taxon>
        <taxon>Betaproteobacteria</taxon>
        <taxon>Burkholderiales</taxon>
        <taxon>Burkholderiaceae</taxon>
        <taxon>Paraburkholderia</taxon>
    </lineage>
</organism>
<sequence length="133" mass="15067">MKCIVPDVGSFTPPEPIFGSIIGKVTMSEFAKALVESAENVETLFDEASGRNEDLRHLYEDHLMPIIAAIKMRRITAPSDALVGYWHYFSPEGPWDLWTNFPKLVSGMSILMNLLSLKDEADVEAYRRRHGIR</sequence>
<comment type="caution">
    <text evidence="1">The sequence shown here is derived from an EMBL/GenBank/DDBJ whole genome shotgun (WGS) entry which is preliminary data.</text>
</comment>
<evidence type="ECO:0000313" key="1">
    <source>
        <dbReference type="EMBL" id="MEM5452015.1"/>
    </source>
</evidence>
<evidence type="ECO:0000313" key="2">
    <source>
        <dbReference type="Proteomes" id="UP001390669"/>
    </source>
</evidence>
<name>A0ABU9SL04_9BURK</name>
<accession>A0ABU9SL04</accession>
<gene>
    <name evidence="1" type="ORF">VSR33_31665</name>
</gene>
<reference evidence="1 2" key="1">
    <citation type="submission" date="2024-01" db="EMBL/GenBank/DDBJ databases">
        <title>The diversity of rhizobia nodulating Mimosa spp. in eleven states of Brazil covering several biomes is determined by host plant, location, and edaphic factors.</title>
        <authorList>
            <person name="Rouws L."/>
            <person name="Barauna A."/>
            <person name="Beukes C."/>
            <person name="De Faria S.M."/>
            <person name="Gross E."/>
            <person name="Dos Reis Junior F.B."/>
            <person name="Simon M."/>
            <person name="Maluk M."/>
            <person name="Odee D.W."/>
            <person name="Kenicer G."/>
            <person name="Young J.P.W."/>
            <person name="Reis V.M."/>
            <person name="Zilli J."/>
            <person name="James E.K."/>
        </authorList>
    </citation>
    <scope>NUCLEOTIDE SEQUENCE [LARGE SCALE GENOMIC DNA]</scope>
    <source>
        <strain evidence="1 2">JPY164</strain>
    </source>
</reference>
<protein>
    <submittedName>
        <fullName evidence="1">Uncharacterized protein</fullName>
    </submittedName>
</protein>